<dbReference type="InterPro" id="IPR024169">
    <property type="entry name" value="SP_NH2Trfase/AEP_transaminase"/>
</dbReference>
<dbReference type="EC" id="1.12.-.-" evidence="9"/>
<dbReference type="Pfam" id="PF00266">
    <property type="entry name" value="Aminotran_5"/>
    <property type="match status" value="1"/>
</dbReference>
<accession>A0A239Z0I2</accession>
<dbReference type="PANTHER" id="PTHR21152:SF40">
    <property type="entry name" value="ALANINE--GLYOXYLATE AMINOTRANSFERASE"/>
    <property type="match status" value="1"/>
</dbReference>
<evidence type="ECO:0000256" key="3">
    <source>
        <dbReference type="ARBA" id="ARBA00022898"/>
    </source>
</evidence>
<dbReference type="GO" id="GO:0004760">
    <property type="term" value="F:L-serine-pyruvate transaminase activity"/>
    <property type="evidence" value="ECO:0007669"/>
    <property type="project" value="TreeGrafter"/>
</dbReference>
<organism evidence="9 10">
    <name type="scientific">Mammaliicoccus stepanovicii</name>
    <dbReference type="NCBI Taxonomy" id="643214"/>
    <lineage>
        <taxon>Bacteria</taxon>
        <taxon>Bacillati</taxon>
        <taxon>Bacillota</taxon>
        <taxon>Bacilli</taxon>
        <taxon>Bacillales</taxon>
        <taxon>Staphylococcaceae</taxon>
        <taxon>Mammaliicoccus</taxon>
    </lineage>
</organism>
<dbReference type="EMBL" id="LT906462">
    <property type="protein sequence ID" value="SNV64363.1"/>
    <property type="molecule type" value="Genomic_DNA"/>
</dbReference>
<sequence length="385" mass="42799">MYQYDSLLLAPGPTTVPRQILESMNQPMTGHRTSEFSQIIHNASRDLQTIFGTDHPVAILTSSGTSALEAAMVNITNPDDHIVIIVSGAFGDRFRKIASAYPFNAHIFEVEWGNGIDLEAFETYLKSLKVDVTAVFTQFCETSTSVKHPIHELGRMVHQINPDIYFVVDGVSIIGAVDVDMERDNIDVLVAGSQKAIMLPPGAAFVAYNDRAKTRFGEVTTSRFYLDLNKYITSLQDDSTPFTPAVSLIRGIQTYCDLISEEQFENTIKRHELCRNAVRESIKALDIDLLVEDQFASPTVTAFVPKKEEVKKIKDELLNRFNITIAGGQQHLKGTILRVGHMGQVSPNDMLQFISALEIILSDIRGESVLGKGVSKFQEVVNQYV</sequence>
<name>A0A239Z0I2_9STAP</name>
<evidence type="ECO:0000256" key="1">
    <source>
        <dbReference type="ARBA" id="ARBA00001933"/>
    </source>
</evidence>
<feature type="domain" description="Aminotransferase class V" evidence="8">
    <location>
        <begin position="10"/>
        <end position="330"/>
    </location>
</feature>
<dbReference type="PROSITE" id="PS00595">
    <property type="entry name" value="AA_TRANSFER_CLASS_5"/>
    <property type="match status" value="1"/>
</dbReference>
<dbReference type="Gene3D" id="3.40.640.10">
    <property type="entry name" value="Type I PLP-dependent aspartate aminotransferase-like (Major domain)"/>
    <property type="match status" value="1"/>
</dbReference>
<keyword evidence="9" id="KW-0032">Aminotransferase</keyword>
<dbReference type="InterPro" id="IPR020578">
    <property type="entry name" value="Aminotrans_V_PyrdxlP_BS"/>
</dbReference>
<evidence type="ECO:0000259" key="8">
    <source>
        <dbReference type="Pfam" id="PF00266"/>
    </source>
</evidence>
<dbReference type="OrthoDB" id="389074at2"/>
<dbReference type="InterPro" id="IPR015421">
    <property type="entry name" value="PyrdxlP-dep_Trfase_major"/>
</dbReference>
<dbReference type="GO" id="GO:0008453">
    <property type="term" value="F:alanine-glyoxylate transaminase activity"/>
    <property type="evidence" value="ECO:0007669"/>
    <property type="project" value="TreeGrafter"/>
</dbReference>
<protein>
    <submittedName>
        <fullName evidence="9">Aminotransferase</fullName>
        <ecNumber evidence="9">1.12.-.-</ecNumber>
    </submittedName>
</protein>
<keyword evidence="10" id="KW-1185">Reference proteome</keyword>
<feature type="binding site" evidence="4">
    <location>
        <position position="338"/>
    </location>
    <ligand>
        <name>substrate</name>
    </ligand>
</feature>
<evidence type="ECO:0000256" key="7">
    <source>
        <dbReference type="RuleBase" id="RU004504"/>
    </source>
</evidence>
<dbReference type="GO" id="GO:0019265">
    <property type="term" value="P:glycine biosynthetic process, by transamination of glyoxylate"/>
    <property type="evidence" value="ECO:0007669"/>
    <property type="project" value="TreeGrafter"/>
</dbReference>
<dbReference type="InterPro" id="IPR015424">
    <property type="entry name" value="PyrdxlP-dep_Trfase"/>
</dbReference>
<evidence type="ECO:0000256" key="5">
    <source>
        <dbReference type="PIRSR" id="PIRSR000524-50"/>
    </source>
</evidence>
<dbReference type="Gene3D" id="3.90.1150.10">
    <property type="entry name" value="Aspartate Aminotransferase, domain 1"/>
    <property type="match status" value="1"/>
</dbReference>
<comment type="similarity">
    <text evidence="2 6">Belongs to the class-V pyridoxal-phosphate-dependent aminotransferase family.</text>
</comment>
<gene>
    <name evidence="9" type="ORF">SAMEA4384403_01021</name>
</gene>
<dbReference type="InterPro" id="IPR015422">
    <property type="entry name" value="PyrdxlP-dep_Trfase_small"/>
</dbReference>
<dbReference type="SUPFAM" id="SSF53383">
    <property type="entry name" value="PLP-dependent transferases"/>
    <property type="match status" value="1"/>
</dbReference>
<dbReference type="GO" id="GO:0016491">
    <property type="term" value="F:oxidoreductase activity"/>
    <property type="evidence" value="ECO:0007669"/>
    <property type="project" value="UniProtKB-KW"/>
</dbReference>
<evidence type="ECO:0000313" key="10">
    <source>
        <dbReference type="Proteomes" id="UP000242084"/>
    </source>
</evidence>
<comment type="cofactor">
    <cofactor evidence="1 5 7">
        <name>pyridoxal 5'-phosphate</name>
        <dbReference type="ChEBI" id="CHEBI:597326"/>
    </cofactor>
</comment>
<feature type="modified residue" description="N6-(pyridoxal phosphate)lysine" evidence="5">
    <location>
        <position position="195"/>
    </location>
</feature>
<evidence type="ECO:0000313" key="9">
    <source>
        <dbReference type="EMBL" id="SNV64363.1"/>
    </source>
</evidence>
<dbReference type="RefSeq" id="WP_095087417.1">
    <property type="nucleotide sequence ID" value="NZ_BMDM01000002.1"/>
</dbReference>
<keyword evidence="9" id="KW-0808">Transferase</keyword>
<dbReference type="InterPro" id="IPR000192">
    <property type="entry name" value="Aminotrans_V_dom"/>
</dbReference>
<proteinExistence type="inferred from homology"/>
<dbReference type="KEGG" id="sste:SAMEA4384403_1021"/>
<keyword evidence="3 5" id="KW-0663">Pyridoxal phosphate</keyword>
<evidence type="ECO:0000256" key="2">
    <source>
        <dbReference type="ARBA" id="ARBA00009236"/>
    </source>
</evidence>
<keyword evidence="9" id="KW-0560">Oxidoreductase</keyword>
<evidence type="ECO:0000256" key="6">
    <source>
        <dbReference type="RuleBase" id="RU004075"/>
    </source>
</evidence>
<evidence type="ECO:0000256" key="4">
    <source>
        <dbReference type="PIRSR" id="PIRSR000524-1"/>
    </source>
</evidence>
<dbReference type="PIRSF" id="PIRSF000524">
    <property type="entry name" value="SPT"/>
    <property type="match status" value="1"/>
</dbReference>
<reference evidence="9 10" key="1">
    <citation type="submission" date="2017-06" db="EMBL/GenBank/DDBJ databases">
        <authorList>
            <consortium name="Pathogen Informatics"/>
        </authorList>
    </citation>
    <scope>NUCLEOTIDE SEQUENCE [LARGE SCALE GENOMIC DNA]</scope>
    <source>
        <strain evidence="9 10">NCTC13839</strain>
    </source>
</reference>
<dbReference type="PANTHER" id="PTHR21152">
    <property type="entry name" value="AMINOTRANSFERASE CLASS V"/>
    <property type="match status" value="1"/>
</dbReference>
<dbReference type="Proteomes" id="UP000242084">
    <property type="component" value="Chromosome 1"/>
</dbReference>
<dbReference type="AlphaFoldDB" id="A0A239Z0I2"/>